<dbReference type="InParanoid" id="A0A6P4AIZ2"/>
<dbReference type="Gene3D" id="3.80.10.10">
    <property type="entry name" value="Ribonuclease Inhibitor"/>
    <property type="match status" value="2"/>
</dbReference>
<feature type="domain" description="Leucine-rich repeat-containing N-terminal plant-type" evidence="11">
    <location>
        <begin position="38"/>
        <end position="93"/>
    </location>
</feature>
<comment type="subcellular location">
    <subcellularLocation>
        <location evidence="1">Membrane</location>
        <topology evidence="1">Single-pass type I membrane protein</topology>
    </subcellularLocation>
</comment>
<evidence type="ECO:0000256" key="1">
    <source>
        <dbReference type="ARBA" id="ARBA00004479"/>
    </source>
</evidence>
<dbReference type="PANTHER" id="PTHR48061:SF12">
    <property type="entry name" value="DISEASE RESISTANCE LIKE PROTEIN"/>
    <property type="match status" value="1"/>
</dbReference>
<dbReference type="InterPro" id="IPR046956">
    <property type="entry name" value="RLP23-like"/>
</dbReference>
<keyword evidence="8" id="KW-0675">Receptor</keyword>
<reference evidence="13" key="1">
    <citation type="submission" date="2025-08" db="UniProtKB">
        <authorList>
            <consortium name="RefSeq"/>
        </authorList>
    </citation>
    <scope>IDENTIFICATION</scope>
    <source>
        <tissue evidence="13">Seedling</tissue>
    </source>
</reference>
<organism evidence="12 13">
    <name type="scientific">Ziziphus jujuba</name>
    <name type="common">Chinese jujube</name>
    <name type="synonym">Ziziphus sativa</name>
    <dbReference type="NCBI Taxonomy" id="326968"/>
    <lineage>
        <taxon>Eukaryota</taxon>
        <taxon>Viridiplantae</taxon>
        <taxon>Streptophyta</taxon>
        <taxon>Embryophyta</taxon>
        <taxon>Tracheophyta</taxon>
        <taxon>Spermatophyta</taxon>
        <taxon>Magnoliopsida</taxon>
        <taxon>eudicotyledons</taxon>
        <taxon>Gunneridae</taxon>
        <taxon>Pentapetalae</taxon>
        <taxon>rosids</taxon>
        <taxon>fabids</taxon>
        <taxon>Rosales</taxon>
        <taxon>Rhamnaceae</taxon>
        <taxon>Paliureae</taxon>
        <taxon>Ziziphus</taxon>
    </lineage>
</organism>
<evidence type="ECO:0000256" key="10">
    <source>
        <dbReference type="SAM" id="Phobius"/>
    </source>
</evidence>
<dbReference type="PANTHER" id="PTHR48061">
    <property type="entry name" value="LEUCINE-RICH REPEAT RECEPTOR PROTEIN KINASE EMS1-LIKE-RELATED"/>
    <property type="match status" value="1"/>
</dbReference>
<dbReference type="AlphaFoldDB" id="A0A6P4AIZ2"/>
<proteinExistence type="predicted"/>
<keyword evidence="2" id="KW-0433">Leucine-rich repeat</keyword>
<evidence type="ECO:0000256" key="4">
    <source>
        <dbReference type="ARBA" id="ARBA00022729"/>
    </source>
</evidence>
<gene>
    <name evidence="13" type="primary">LOC107423508</name>
</gene>
<name>A0A6P4AIZ2_ZIZJJ</name>
<protein>
    <submittedName>
        <fullName evidence="13">Receptor-like protein 33</fullName>
    </submittedName>
</protein>
<evidence type="ECO:0000256" key="7">
    <source>
        <dbReference type="ARBA" id="ARBA00023136"/>
    </source>
</evidence>
<dbReference type="GO" id="GO:0016020">
    <property type="term" value="C:membrane"/>
    <property type="evidence" value="ECO:0007669"/>
    <property type="project" value="UniProtKB-SubCell"/>
</dbReference>
<dbReference type="Gene3D" id="3.30.1490.310">
    <property type="match status" value="1"/>
</dbReference>
<accession>A0A6P4AIZ2</accession>
<evidence type="ECO:0000313" key="12">
    <source>
        <dbReference type="Proteomes" id="UP001652623"/>
    </source>
</evidence>
<keyword evidence="6 10" id="KW-1133">Transmembrane helix</keyword>
<evidence type="ECO:0000313" key="13">
    <source>
        <dbReference type="RefSeq" id="XP_015888565.3"/>
    </source>
</evidence>
<dbReference type="RefSeq" id="XP_015888565.3">
    <property type="nucleotide sequence ID" value="XM_016033079.4"/>
</dbReference>
<dbReference type="InterPro" id="IPR032675">
    <property type="entry name" value="LRR_dom_sf"/>
</dbReference>
<evidence type="ECO:0000256" key="5">
    <source>
        <dbReference type="ARBA" id="ARBA00022737"/>
    </source>
</evidence>
<keyword evidence="7 10" id="KW-0472">Membrane</keyword>
<dbReference type="KEGG" id="zju:107423508"/>
<evidence type="ECO:0000256" key="9">
    <source>
        <dbReference type="ARBA" id="ARBA00023180"/>
    </source>
</evidence>
<keyword evidence="4" id="KW-0732">Signal</keyword>
<keyword evidence="12" id="KW-1185">Reference proteome</keyword>
<dbReference type="PRINTS" id="PR00019">
    <property type="entry name" value="LEURICHRPT"/>
</dbReference>
<evidence type="ECO:0000256" key="2">
    <source>
        <dbReference type="ARBA" id="ARBA00022614"/>
    </source>
</evidence>
<dbReference type="InterPro" id="IPR013210">
    <property type="entry name" value="LRR_N_plant-typ"/>
</dbReference>
<evidence type="ECO:0000259" key="11">
    <source>
        <dbReference type="Pfam" id="PF08263"/>
    </source>
</evidence>
<evidence type="ECO:0000256" key="6">
    <source>
        <dbReference type="ARBA" id="ARBA00022989"/>
    </source>
</evidence>
<dbReference type="SUPFAM" id="SSF52058">
    <property type="entry name" value="L domain-like"/>
    <property type="match status" value="1"/>
</dbReference>
<dbReference type="Pfam" id="PF13855">
    <property type="entry name" value="LRR_8"/>
    <property type="match status" value="1"/>
</dbReference>
<dbReference type="GeneID" id="107423508"/>
<dbReference type="Proteomes" id="UP001652623">
    <property type="component" value="Chromosome 3"/>
</dbReference>
<dbReference type="Pfam" id="PF08263">
    <property type="entry name" value="LRRNT_2"/>
    <property type="match status" value="1"/>
</dbReference>
<dbReference type="InterPro" id="IPR001611">
    <property type="entry name" value="Leu-rich_rpt"/>
</dbReference>
<feature type="transmembrane region" description="Helical" evidence="10">
    <location>
        <begin position="339"/>
        <end position="361"/>
    </location>
</feature>
<sequence>MGLSFYNILVLLLLVVLLKLMLLINIVVAANLSLPSCHDDERSALLHFKKSFVITKSASPQEGAYPKVLQWKFDDEEGGQNSNCCSWDGVECDEKTGHVIGLNLTNSCLFGSINSNSTLFSLFHLRSLSLSGELPSQYVSNWNEMKVLDANDFTYMSAKWNFTLSKDYHYTSNDLYEITIISKGVERYYSAIQNIFAFIDLSSNKFEGGIPESFGNLKGLHSLNLSNNMLTGCIPSSLGNLAMLESLDLSQNNLSCEIPQQLQQLGFLAIFNVSHNNLIGGIPRARQFGTFDNSSFEGNSRLCGDPLSKKCENSQSSKPPSVTSEELDEDSESLFKLDWIFVLMGYISGLVIGVVLGDIVITRRNGWLVKMLSKKRMGKRRRRDRRN</sequence>
<keyword evidence="5" id="KW-0677">Repeat</keyword>
<evidence type="ECO:0000256" key="3">
    <source>
        <dbReference type="ARBA" id="ARBA00022692"/>
    </source>
</evidence>
<evidence type="ECO:0000256" key="8">
    <source>
        <dbReference type="ARBA" id="ARBA00023170"/>
    </source>
</evidence>
<keyword evidence="9" id="KW-0325">Glycoprotein</keyword>
<keyword evidence="3 10" id="KW-0812">Transmembrane</keyword>